<accession>A0ABW4JR66</accession>
<dbReference type="Pfam" id="PF13432">
    <property type="entry name" value="TPR_16"/>
    <property type="match status" value="2"/>
</dbReference>
<name>A0ABW4JR66_9HYPH</name>
<dbReference type="PROSITE" id="PS50005">
    <property type="entry name" value="TPR"/>
    <property type="match status" value="4"/>
</dbReference>
<dbReference type="InterPro" id="IPR051012">
    <property type="entry name" value="CellSynth/LPSAsmb/PSIAsmb"/>
</dbReference>
<dbReference type="Pfam" id="PF14559">
    <property type="entry name" value="TPR_19"/>
    <property type="match status" value="3"/>
</dbReference>
<keyword evidence="1" id="KW-0677">Repeat</keyword>
<dbReference type="PANTHER" id="PTHR45586">
    <property type="entry name" value="TPR REPEAT-CONTAINING PROTEIN PA4667"/>
    <property type="match status" value="1"/>
</dbReference>
<keyword evidence="6" id="KW-1185">Reference proteome</keyword>
<evidence type="ECO:0000313" key="6">
    <source>
        <dbReference type="Proteomes" id="UP001597327"/>
    </source>
</evidence>
<dbReference type="InterPro" id="IPR011990">
    <property type="entry name" value="TPR-like_helical_dom_sf"/>
</dbReference>
<proteinExistence type="predicted"/>
<sequence length="827" mass="90130">MPPVGFRRVQSSLRIVSLALALGGSLVLASCDSAEERAEAHYRRGLELAEQGQYAKAGLEFRNSLKLRKESIPARYELARAEERAGNLETAFKIYMSVIELDPKHVEARNRVAAFLLGGNQVEQARKFADQAMALAPEDPQVLVTNAAVAVKERKGAEAVRLARLALAKDPSLADAYVVLATERLNAGDPAGVLEVLNERPIAGETDIGLQTLRLAALEATGDEAGVEDMFARLVEASPEAEAFREGWAKWYLSKNRIDDAERVVRDFAESHPGDAKAQLNLVGFLNSQRGITAAIDELKAIIDRRKSAAAGEGTAALDPFELEMPLVQLMVRGGQIEEARALLEALAEREKDPVRVARVRVQLAALKLPEQKIDEAQELVERVLKDDPRNVEALQVRAQVRLAREDVAGASEDLRAAINEAPNDPQLHALLASIYERGGSTVLAEEQFSKSVTLSEYNPEMGLPMARFLLRYGKVEQARRVLENVVQRSPRDIPSLSLLAQLRLASQDWAGAQEISERLRQATVEGAGTAADRISAAALTGMNRHADSIKLLETAASERPDDAVVLPDLIRSYLQAGRGDAAAAYLVDLISREPDRVEARVLLGSVYMSMEKADEAEAALKEAAARDTGALGDTALAQFYQSANRLEDAEAAVRGGLKKDSASMPLRLLLTTVYQRQGKFDEAIAEYEELFKADPESTIAANDLASLLSERRGDPASLERAFEIAQRFRNSEIPQYLDTLGWIYHLRGEHASALPLLKTAAEKLPDVGLIQYHYGMALLAQRQGDRAKPVLERALKSGALMTEADLEQARSAIAQIEAGTAATATQ</sequence>
<dbReference type="PROSITE" id="PS51257">
    <property type="entry name" value="PROKAR_LIPOPROTEIN"/>
    <property type="match status" value="1"/>
</dbReference>
<evidence type="ECO:0000256" key="2">
    <source>
        <dbReference type="ARBA" id="ARBA00022803"/>
    </source>
</evidence>
<keyword evidence="2 3" id="KW-0802">TPR repeat</keyword>
<dbReference type="EMBL" id="JBHUFA010000001">
    <property type="protein sequence ID" value="MFD1694345.1"/>
    <property type="molecule type" value="Genomic_DNA"/>
</dbReference>
<dbReference type="Proteomes" id="UP001597327">
    <property type="component" value="Unassembled WGS sequence"/>
</dbReference>
<reference evidence="6" key="1">
    <citation type="journal article" date="2019" name="Int. J. Syst. Evol. Microbiol.">
        <title>The Global Catalogue of Microorganisms (GCM) 10K type strain sequencing project: providing services to taxonomists for standard genome sequencing and annotation.</title>
        <authorList>
            <consortium name="The Broad Institute Genomics Platform"/>
            <consortium name="The Broad Institute Genome Sequencing Center for Infectious Disease"/>
            <person name="Wu L."/>
            <person name="Ma J."/>
        </authorList>
    </citation>
    <scope>NUCLEOTIDE SEQUENCE [LARGE SCALE GENOMIC DNA]</scope>
    <source>
        <strain evidence="6">JCM 3369</strain>
    </source>
</reference>
<evidence type="ECO:0000313" key="5">
    <source>
        <dbReference type="EMBL" id="MFD1694345.1"/>
    </source>
</evidence>
<dbReference type="PANTHER" id="PTHR45586:SF1">
    <property type="entry name" value="LIPOPOLYSACCHARIDE ASSEMBLY PROTEIN B"/>
    <property type="match status" value="1"/>
</dbReference>
<feature type="repeat" description="TPR" evidence="3">
    <location>
        <begin position="358"/>
        <end position="391"/>
    </location>
</feature>
<dbReference type="RefSeq" id="WP_149891792.1">
    <property type="nucleotide sequence ID" value="NZ_JBHUFA010000001.1"/>
</dbReference>
<gene>
    <name evidence="5" type="ORF">ACFSC7_02375</name>
</gene>
<organism evidence="5 6">
    <name type="scientific">Roseibium aestuarii</name>
    <dbReference type="NCBI Taxonomy" id="2600299"/>
    <lineage>
        <taxon>Bacteria</taxon>
        <taxon>Pseudomonadati</taxon>
        <taxon>Pseudomonadota</taxon>
        <taxon>Alphaproteobacteria</taxon>
        <taxon>Hyphomicrobiales</taxon>
        <taxon>Stappiaceae</taxon>
        <taxon>Roseibium</taxon>
    </lineage>
</organism>
<dbReference type="InterPro" id="IPR019734">
    <property type="entry name" value="TPR_rpt"/>
</dbReference>
<feature type="repeat" description="TPR" evidence="3">
    <location>
        <begin position="72"/>
        <end position="105"/>
    </location>
</feature>
<feature type="repeat" description="TPR" evidence="3">
    <location>
        <begin position="38"/>
        <end position="71"/>
    </location>
</feature>
<evidence type="ECO:0000256" key="4">
    <source>
        <dbReference type="SAM" id="SignalP"/>
    </source>
</evidence>
<dbReference type="SUPFAM" id="SSF48452">
    <property type="entry name" value="TPR-like"/>
    <property type="match status" value="4"/>
</dbReference>
<dbReference type="SMART" id="SM00028">
    <property type="entry name" value="TPR"/>
    <property type="match status" value="10"/>
</dbReference>
<dbReference type="Gene3D" id="1.25.40.10">
    <property type="entry name" value="Tetratricopeptide repeat domain"/>
    <property type="match status" value="3"/>
</dbReference>
<feature type="repeat" description="TPR" evidence="3">
    <location>
        <begin position="665"/>
        <end position="698"/>
    </location>
</feature>
<comment type="caution">
    <text evidence="5">The sequence shown here is derived from an EMBL/GenBank/DDBJ whole genome shotgun (WGS) entry which is preliminary data.</text>
</comment>
<feature type="chain" id="PRO_5047030365" evidence="4">
    <location>
        <begin position="30"/>
        <end position="827"/>
    </location>
</feature>
<feature type="signal peptide" evidence="4">
    <location>
        <begin position="1"/>
        <end position="29"/>
    </location>
</feature>
<keyword evidence="4" id="KW-0732">Signal</keyword>
<protein>
    <submittedName>
        <fullName evidence="5">Tetratricopeptide repeat protein</fullName>
    </submittedName>
</protein>
<evidence type="ECO:0000256" key="1">
    <source>
        <dbReference type="ARBA" id="ARBA00022737"/>
    </source>
</evidence>
<evidence type="ECO:0000256" key="3">
    <source>
        <dbReference type="PROSITE-ProRule" id="PRU00339"/>
    </source>
</evidence>